<accession>A0AAV7T1D2</accession>
<feature type="signal peptide" evidence="1">
    <location>
        <begin position="1"/>
        <end position="24"/>
    </location>
</feature>
<evidence type="ECO:0000313" key="3">
    <source>
        <dbReference type="Proteomes" id="UP001066276"/>
    </source>
</evidence>
<evidence type="ECO:0008006" key="4">
    <source>
        <dbReference type="Google" id="ProtNLM"/>
    </source>
</evidence>
<gene>
    <name evidence="2" type="ORF">NDU88_002114</name>
</gene>
<reference evidence="2" key="1">
    <citation type="journal article" date="2022" name="bioRxiv">
        <title>Sequencing and chromosome-scale assembly of the giantPleurodeles waltlgenome.</title>
        <authorList>
            <person name="Brown T."/>
            <person name="Elewa A."/>
            <person name="Iarovenko S."/>
            <person name="Subramanian E."/>
            <person name="Araus A.J."/>
            <person name="Petzold A."/>
            <person name="Susuki M."/>
            <person name="Suzuki K.-i.T."/>
            <person name="Hayashi T."/>
            <person name="Toyoda A."/>
            <person name="Oliveira C."/>
            <person name="Osipova E."/>
            <person name="Leigh N.D."/>
            <person name="Simon A."/>
            <person name="Yun M.H."/>
        </authorList>
    </citation>
    <scope>NUCLEOTIDE SEQUENCE</scope>
    <source>
        <strain evidence="2">20211129_DDA</strain>
        <tissue evidence="2">Liver</tissue>
    </source>
</reference>
<keyword evidence="1" id="KW-0732">Signal</keyword>
<dbReference type="AlphaFoldDB" id="A0AAV7T1D2"/>
<keyword evidence="3" id="KW-1185">Reference proteome</keyword>
<organism evidence="2 3">
    <name type="scientific">Pleurodeles waltl</name>
    <name type="common">Iberian ribbed newt</name>
    <dbReference type="NCBI Taxonomy" id="8319"/>
    <lineage>
        <taxon>Eukaryota</taxon>
        <taxon>Metazoa</taxon>
        <taxon>Chordata</taxon>
        <taxon>Craniata</taxon>
        <taxon>Vertebrata</taxon>
        <taxon>Euteleostomi</taxon>
        <taxon>Amphibia</taxon>
        <taxon>Batrachia</taxon>
        <taxon>Caudata</taxon>
        <taxon>Salamandroidea</taxon>
        <taxon>Salamandridae</taxon>
        <taxon>Pleurodelinae</taxon>
        <taxon>Pleurodeles</taxon>
    </lineage>
</organism>
<protein>
    <recommendedName>
        <fullName evidence="4">Secreted protein</fullName>
    </recommendedName>
</protein>
<evidence type="ECO:0000313" key="2">
    <source>
        <dbReference type="EMBL" id="KAJ1170233.1"/>
    </source>
</evidence>
<name>A0AAV7T1D2_PLEWA</name>
<comment type="caution">
    <text evidence="2">The sequence shown here is derived from an EMBL/GenBank/DDBJ whole genome shotgun (WGS) entry which is preliminary data.</text>
</comment>
<proteinExistence type="predicted"/>
<dbReference type="EMBL" id="JANPWB010000007">
    <property type="protein sequence ID" value="KAJ1170233.1"/>
    <property type="molecule type" value="Genomic_DNA"/>
</dbReference>
<feature type="chain" id="PRO_5043540984" description="Secreted protein" evidence="1">
    <location>
        <begin position="25"/>
        <end position="93"/>
    </location>
</feature>
<dbReference type="Proteomes" id="UP001066276">
    <property type="component" value="Chromosome 4_1"/>
</dbReference>
<sequence>MVRLVVLGACPLLACLRPCHWSSATPCALSELAYVAWCRHSSTPMKMQLGPGWPMMSNVDCRGARACRLETRTESAGALLHLRVEEEIRTASS</sequence>
<evidence type="ECO:0000256" key="1">
    <source>
        <dbReference type="SAM" id="SignalP"/>
    </source>
</evidence>